<feature type="domain" description="Pyrroline-5-carboxylate reductase catalytic N-terminal" evidence="2">
    <location>
        <begin position="9"/>
        <end position="97"/>
    </location>
</feature>
<evidence type="ECO:0000313" key="4">
    <source>
        <dbReference type="Proteomes" id="UP000199092"/>
    </source>
</evidence>
<dbReference type="InterPro" id="IPR028939">
    <property type="entry name" value="P5C_Rdtase_cat_N"/>
</dbReference>
<dbReference type="PANTHER" id="PTHR14239">
    <property type="entry name" value="DUDULIN-RELATED"/>
    <property type="match status" value="1"/>
</dbReference>
<protein>
    <recommendedName>
        <fullName evidence="2">Pyrroline-5-carboxylate reductase catalytic N-terminal domain-containing protein</fullName>
    </recommendedName>
</protein>
<dbReference type="RefSeq" id="WP_091414260.1">
    <property type="nucleotide sequence ID" value="NZ_LT629749.1"/>
</dbReference>
<dbReference type="Gene3D" id="3.40.50.720">
    <property type="entry name" value="NAD(P)-binding Rossmann-like Domain"/>
    <property type="match status" value="1"/>
</dbReference>
<gene>
    <name evidence="3" type="ORF">SAMN04488543_3373</name>
</gene>
<keyword evidence="1" id="KW-0560">Oxidoreductase</keyword>
<name>A0A1H1YNK4_9ACTN</name>
<evidence type="ECO:0000313" key="3">
    <source>
        <dbReference type="EMBL" id="SDT22942.1"/>
    </source>
</evidence>
<accession>A0A1H1YNK4</accession>
<keyword evidence="4" id="KW-1185">Reference proteome</keyword>
<dbReference type="Proteomes" id="UP000199092">
    <property type="component" value="Chromosome I"/>
</dbReference>
<sequence length="220" mass="22710">MTDSGARTLGIIGAGHIGSALARTATRHGWTVVISNSRGPATLTDLVAELGDAARAATAAEAAEASDLVVVTVPLRAIGDLPLAELAGRTLIDTNNYYPSRDGHVVALDQQRTTSSQLLADLVPTARVVKAFNHIGALAITGDATEPGTADRRALVVAGDDATARQQVAAFVDEIGFDVVEVDSLADTWRIEPGTPGYGPRLTREGLTAALAAATRPEPV</sequence>
<evidence type="ECO:0000259" key="2">
    <source>
        <dbReference type="Pfam" id="PF03807"/>
    </source>
</evidence>
<dbReference type="EMBL" id="LT629749">
    <property type="protein sequence ID" value="SDT22942.1"/>
    <property type="molecule type" value="Genomic_DNA"/>
</dbReference>
<dbReference type="InterPro" id="IPR036291">
    <property type="entry name" value="NAD(P)-bd_dom_sf"/>
</dbReference>
<organism evidence="3 4">
    <name type="scientific">Friedmanniella luteola</name>
    <dbReference type="NCBI Taxonomy" id="546871"/>
    <lineage>
        <taxon>Bacteria</taxon>
        <taxon>Bacillati</taxon>
        <taxon>Actinomycetota</taxon>
        <taxon>Actinomycetes</taxon>
        <taxon>Propionibacteriales</taxon>
        <taxon>Nocardioidaceae</taxon>
        <taxon>Friedmanniella</taxon>
    </lineage>
</organism>
<dbReference type="SUPFAM" id="SSF51735">
    <property type="entry name" value="NAD(P)-binding Rossmann-fold domains"/>
    <property type="match status" value="1"/>
</dbReference>
<evidence type="ECO:0000256" key="1">
    <source>
        <dbReference type="ARBA" id="ARBA00023002"/>
    </source>
</evidence>
<dbReference type="OrthoDB" id="1523398at2"/>
<reference evidence="3 4" key="1">
    <citation type="submission" date="2016-10" db="EMBL/GenBank/DDBJ databases">
        <authorList>
            <person name="de Groot N.N."/>
        </authorList>
    </citation>
    <scope>NUCLEOTIDE SEQUENCE [LARGE SCALE GENOMIC DNA]</scope>
    <source>
        <strain evidence="3 4">DSM 21741</strain>
    </source>
</reference>
<dbReference type="GO" id="GO:0016491">
    <property type="term" value="F:oxidoreductase activity"/>
    <property type="evidence" value="ECO:0007669"/>
    <property type="project" value="UniProtKB-KW"/>
</dbReference>
<dbReference type="InterPro" id="IPR051267">
    <property type="entry name" value="STEAP_metalloreductase"/>
</dbReference>
<proteinExistence type="predicted"/>
<dbReference type="STRING" id="546871.SAMN04488543_3373"/>
<dbReference type="Pfam" id="PF03807">
    <property type="entry name" value="F420_oxidored"/>
    <property type="match status" value="1"/>
</dbReference>
<dbReference type="AlphaFoldDB" id="A0A1H1YNK4"/>